<evidence type="ECO:0000256" key="7">
    <source>
        <dbReference type="ARBA" id="ARBA00023170"/>
    </source>
</evidence>
<name>A0A9X6RM30_HYPEX</name>
<feature type="transmembrane region" description="Helical" evidence="10">
    <location>
        <begin position="173"/>
        <end position="195"/>
    </location>
</feature>
<evidence type="ECO:0000256" key="9">
    <source>
        <dbReference type="SAM" id="MobiDB-lite"/>
    </source>
</evidence>
<evidence type="ECO:0000313" key="13">
    <source>
        <dbReference type="Proteomes" id="UP000192578"/>
    </source>
</evidence>
<dbReference type="CDD" id="cd00637">
    <property type="entry name" value="7tm_classA_rhodopsin-like"/>
    <property type="match status" value="1"/>
</dbReference>
<reference evidence="13" key="1">
    <citation type="submission" date="2017-01" db="EMBL/GenBank/DDBJ databases">
        <title>Comparative genomics of anhydrobiosis in the tardigrade Hypsibius dujardini.</title>
        <authorList>
            <person name="Yoshida Y."/>
            <person name="Koutsovoulos G."/>
            <person name="Laetsch D."/>
            <person name="Stevens L."/>
            <person name="Kumar S."/>
            <person name="Horikawa D."/>
            <person name="Ishino K."/>
            <person name="Komine S."/>
            <person name="Tomita M."/>
            <person name="Blaxter M."/>
            <person name="Arakawa K."/>
        </authorList>
    </citation>
    <scope>NUCLEOTIDE SEQUENCE [LARGE SCALE GENOMIC DNA]</scope>
    <source>
        <strain evidence="13">Z151</strain>
    </source>
</reference>
<gene>
    <name evidence="12" type="ORF">BV898_17058</name>
</gene>
<accession>A0A9X6RM30</accession>
<dbReference type="PANTHER" id="PTHR24229:SF40">
    <property type="entry name" value="ALLATOSTATIN C RECEPTOR 1-RELATED"/>
    <property type="match status" value="1"/>
</dbReference>
<keyword evidence="13" id="KW-1185">Reference proteome</keyword>
<evidence type="ECO:0000256" key="10">
    <source>
        <dbReference type="SAM" id="Phobius"/>
    </source>
</evidence>
<evidence type="ECO:0000256" key="6">
    <source>
        <dbReference type="ARBA" id="ARBA00023136"/>
    </source>
</evidence>
<feature type="transmembrane region" description="Helical" evidence="10">
    <location>
        <begin position="227"/>
        <end position="253"/>
    </location>
</feature>
<comment type="caution">
    <text evidence="12">The sequence shown here is derived from an EMBL/GenBank/DDBJ whole genome shotgun (WGS) entry which is preliminary data.</text>
</comment>
<dbReference type="GO" id="GO:0042277">
    <property type="term" value="F:peptide binding"/>
    <property type="evidence" value="ECO:0007669"/>
    <property type="project" value="TreeGrafter"/>
</dbReference>
<organism evidence="12 13">
    <name type="scientific">Hypsibius exemplaris</name>
    <name type="common">Freshwater tardigrade</name>
    <dbReference type="NCBI Taxonomy" id="2072580"/>
    <lineage>
        <taxon>Eukaryota</taxon>
        <taxon>Metazoa</taxon>
        <taxon>Ecdysozoa</taxon>
        <taxon>Tardigrada</taxon>
        <taxon>Eutardigrada</taxon>
        <taxon>Parachela</taxon>
        <taxon>Hypsibioidea</taxon>
        <taxon>Hypsibiidae</taxon>
        <taxon>Hypsibius</taxon>
    </lineage>
</organism>
<keyword evidence="8" id="KW-0807">Transducer</keyword>
<evidence type="ECO:0000259" key="11">
    <source>
        <dbReference type="PROSITE" id="PS50262"/>
    </source>
</evidence>
<evidence type="ECO:0000313" key="12">
    <source>
        <dbReference type="EMBL" id="OWA52610.1"/>
    </source>
</evidence>
<dbReference type="GO" id="GO:0043005">
    <property type="term" value="C:neuron projection"/>
    <property type="evidence" value="ECO:0007669"/>
    <property type="project" value="TreeGrafter"/>
</dbReference>
<protein>
    <recommendedName>
        <fullName evidence="11">G-protein coupled receptors family 1 profile domain-containing protein</fullName>
    </recommendedName>
</protein>
<dbReference type="GO" id="GO:0004930">
    <property type="term" value="F:G protein-coupled receptor activity"/>
    <property type="evidence" value="ECO:0007669"/>
    <property type="project" value="UniProtKB-KW"/>
</dbReference>
<dbReference type="EMBL" id="MTYJ01000276">
    <property type="protein sequence ID" value="OWA52610.1"/>
    <property type="molecule type" value="Genomic_DNA"/>
</dbReference>
<proteinExistence type="predicted"/>
<evidence type="ECO:0000256" key="1">
    <source>
        <dbReference type="ARBA" id="ARBA00004651"/>
    </source>
</evidence>
<dbReference type="InterPro" id="IPR017452">
    <property type="entry name" value="GPCR_Rhodpsn_7TM"/>
</dbReference>
<dbReference type="SUPFAM" id="SSF81321">
    <property type="entry name" value="Family A G protein-coupled receptor-like"/>
    <property type="match status" value="1"/>
</dbReference>
<dbReference type="Pfam" id="PF10328">
    <property type="entry name" value="7TM_GPCR_Srx"/>
    <property type="match status" value="1"/>
</dbReference>
<keyword evidence="2" id="KW-1003">Cell membrane</keyword>
<keyword evidence="6 10" id="KW-0472">Membrane</keyword>
<feature type="transmembrane region" description="Helical" evidence="10">
    <location>
        <begin position="66"/>
        <end position="90"/>
    </location>
</feature>
<evidence type="ECO:0000256" key="2">
    <source>
        <dbReference type="ARBA" id="ARBA00022475"/>
    </source>
</evidence>
<feature type="region of interest" description="Disordered" evidence="9">
    <location>
        <begin position="310"/>
        <end position="329"/>
    </location>
</feature>
<comment type="subcellular location">
    <subcellularLocation>
        <location evidence="1">Cell membrane</location>
        <topology evidence="1">Multi-pass membrane protein</topology>
    </subcellularLocation>
</comment>
<dbReference type="GO" id="GO:0005886">
    <property type="term" value="C:plasma membrane"/>
    <property type="evidence" value="ECO:0007669"/>
    <property type="project" value="UniProtKB-SubCell"/>
</dbReference>
<dbReference type="OrthoDB" id="6147321at2759"/>
<feature type="transmembrane region" description="Helical" evidence="10">
    <location>
        <begin position="30"/>
        <end position="54"/>
    </location>
</feature>
<sequence>MSNYSFSNTSALNNSTLYNVSSVERSSLRVWFATFLAFSIVGIFTNGLLFLVIIRSQTLGSGAGVLILHVITNCFITCAVHNPIHCILIYGDHVWFARPRDICKYVHFLLGLTQFANNWAEASLAVNRLVAMIFPFAYKTWSTRKVGGKFYATEKGQCTIQIFGKLGGILTVVAIYVAYGIVGVIAVVVFLVMYVRSFRGHHGDSVQRPGPRQVIVHQRRRIVTKMLLISFLFDVMCMYVMCTIPQPMILASLPAIYADNPLLRLWLRSCLVLQFPTTPVILFACNDDYRSHLWRWMRSMKTCFRLKGSNQRVTPKDPTLSGINDGTGY</sequence>
<evidence type="ECO:0000256" key="8">
    <source>
        <dbReference type="ARBA" id="ARBA00023224"/>
    </source>
</evidence>
<keyword evidence="7" id="KW-0675">Receptor</keyword>
<keyword evidence="3 10" id="KW-0812">Transmembrane</keyword>
<dbReference type="PROSITE" id="PS50262">
    <property type="entry name" value="G_PROTEIN_RECEP_F1_2"/>
    <property type="match status" value="1"/>
</dbReference>
<dbReference type="Gene3D" id="1.20.1070.10">
    <property type="entry name" value="Rhodopsin 7-helix transmembrane proteins"/>
    <property type="match status" value="2"/>
</dbReference>
<dbReference type="InterPro" id="IPR019430">
    <property type="entry name" value="7TM_GPCR_serpentine_rcpt_Srx"/>
</dbReference>
<keyword evidence="4 10" id="KW-1133">Transmembrane helix</keyword>
<evidence type="ECO:0000256" key="5">
    <source>
        <dbReference type="ARBA" id="ARBA00023040"/>
    </source>
</evidence>
<dbReference type="Proteomes" id="UP000192578">
    <property type="component" value="Unassembled WGS sequence"/>
</dbReference>
<feature type="transmembrane region" description="Helical" evidence="10">
    <location>
        <begin position="265"/>
        <end position="285"/>
    </location>
</feature>
<keyword evidence="5" id="KW-0297">G-protein coupled receptor</keyword>
<evidence type="ECO:0000256" key="3">
    <source>
        <dbReference type="ARBA" id="ARBA00022692"/>
    </source>
</evidence>
<feature type="domain" description="G-protein coupled receptors family 1 profile" evidence="11">
    <location>
        <begin position="45"/>
        <end position="145"/>
    </location>
</feature>
<dbReference type="PANTHER" id="PTHR24229">
    <property type="entry name" value="NEUROPEPTIDES RECEPTOR"/>
    <property type="match status" value="1"/>
</dbReference>
<dbReference type="AlphaFoldDB" id="A0A9X6RM30"/>
<evidence type="ECO:0000256" key="4">
    <source>
        <dbReference type="ARBA" id="ARBA00022989"/>
    </source>
</evidence>